<dbReference type="AlphaFoldDB" id="A0A5P2CU02"/>
<dbReference type="EMBL" id="CP029191">
    <property type="protein sequence ID" value="QES45218.1"/>
    <property type="molecule type" value="Genomic_DNA"/>
</dbReference>
<proteinExistence type="predicted"/>
<dbReference type="GO" id="GO:0016787">
    <property type="term" value="F:hydrolase activity"/>
    <property type="evidence" value="ECO:0007669"/>
    <property type="project" value="UniProtKB-KW"/>
</dbReference>
<keyword evidence="1" id="KW-0378">Hydrolase</keyword>
<sequence>MPRGDLPGWKQVWAENFNSAVNAPVPVGRLSGCDHYADTPRAYCSGLSGRWRDALWAYPSGWEDTAKSGADGNGGAPFGGTYEPQKTVSIGKGYDGTGTLKVAMYRPASGGSNVVGTVVPKRCMDLRDGRYSARIKVTKTDPGFKSAWLRYEGSRAEVDYPEVDDYTDSTVAMFSHGRGAEWDVQTNARMTTAHTYTWERRGSTVTVYLDGKRLRSGPTTLTTSPWVWQNESRIIGDHSKPNRGYAKPGARAVLEVTWATCYKAVK</sequence>
<evidence type="ECO:0000313" key="2">
    <source>
        <dbReference type="Proteomes" id="UP000324015"/>
    </source>
</evidence>
<dbReference type="Proteomes" id="UP000324015">
    <property type="component" value="Chromosome"/>
</dbReference>
<dbReference type="SUPFAM" id="SSF49899">
    <property type="entry name" value="Concanavalin A-like lectins/glucanases"/>
    <property type="match status" value="1"/>
</dbReference>
<gene>
    <name evidence="1" type="ORF">DEJ49_33300</name>
</gene>
<evidence type="ECO:0000313" key="1">
    <source>
        <dbReference type="EMBL" id="QES45218.1"/>
    </source>
</evidence>
<organism evidence="1 2">
    <name type="scientific">Streptomyces venezuelae</name>
    <dbReference type="NCBI Taxonomy" id="54571"/>
    <lineage>
        <taxon>Bacteria</taxon>
        <taxon>Bacillati</taxon>
        <taxon>Actinomycetota</taxon>
        <taxon>Actinomycetes</taxon>
        <taxon>Kitasatosporales</taxon>
        <taxon>Streptomycetaceae</taxon>
        <taxon>Streptomyces</taxon>
    </lineage>
</organism>
<dbReference type="Gene3D" id="2.60.120.200">
    <property type="match status" value="1"/>
</dbReference>
<dbReference type="InterPro" id="IPR013320">
    <property type="entry name" value="ConA-like_dom_sf"/>
</dbReference>
<accession>A0A5P2CU02</accession>
<reference evidence="1 2" key="1">
    <citation type="submission" date="2018-05" db="EMBL/GenBank/DDBJ databases">
        <title>Streptomyces venezuelae.</title>
        <authorList>
            <person name="Kim W."/>
            <person name="Lee N."/>
            <person name="Cho B.-K."/>
        </authorList>
    </citation>
    <scope>NUCLEOTIDE SEQUENCE [LARGE SCALE GENOMIC DNA]</scope>
    <source>
        <strain evidence="1 2">ATCC 14585</strain>
    </source>
</reference>
<name>A0A5P2CU02_STRVZ</name>
<protein>
    <submittedName>
        <fullName evidence="1">Glycosyl hydrolase family 16</fullName>
    </submittedName>
</protein>